<reference evidence="2" key="1">
    <citation type="journal article" date="2016" name="Front. Microbiol.">
        <title>Genome Sequence of the Piezophilic, Mesophilic Sulfate-Reducing Bacterium Desulfovibrio indicus J2T.</title>
        <authorList>
            <person name="Cao J."/>
            <person name="Maignien L."/>
            <person name="Shao Z."/>
            <person name="Alain K."/>
            <person name="Jebbar M."/>
        </authorList>
    </citation>
    <scope>NUCLEOTIDE SEQUENCE</scope>
    <source>
        <strain evidence="2">NBRC 103626</strain>
    </source>
</reference>
<keyword evidence="1" id="KW-0732">Signal</keyword>
<feature type="chain" id="PRO_5041378606" description="DUF2147 domain-containing protein" evidence="1">
    <location>
        <begin position="19"/>
        <end position="142"/>
    </location>
</feature>
<evidence type="ECO:0008006" key="4">
    <source>
        <dbReference type="Google" id="ProtNLM"/>
    </source>
</evidence>
<keyword evidence="3" id="KW-1185">Reference proteome</keyword>
<name>A0AA37HRA5_9HYPH</name>
<dbReference type="Proteomes" id="UP001055108">
    <property type="component" value="Unassembled WGS sequence"/>
</dbReference>
<reference evidence="2" key="2">
    <citation type="submission" date="2021-08" db="EMBL/GenBank/DDBJ databases">
        <authorList>
            <person name="Tani A."/>
            <person name="Ola A."/>
            <person name="Ogura Y."/>
            <person name="Katsura K."/>
            <person name="Hayashi T."/>
        </authorList>
    </citation>
    <scope>NUCLEOTIDE SEQUENCE</scope>
    <source>
        <strain evidence="2">NBRC 103626</strain>
    </source>
</reference>
<feature type="signal peptide" evidence="1">
    <location>
        <begin position="1"/>
        <end position="18"/>
    </location>
</feature>
<protein>
    <recommendedName>
        <fullName evidence="4">DUF2147 domain-containing protein</fullName>
    </recommendedName>
</protein>
<evidence type="ECO:0000256" key="1">
    <source>
        <dbReference type="SAM" id="SignalP"/>
    </source>
</evidence>
<organism evidence="2 3">
    <name type="scientific">Methylobacterium gregans</name>
    <dbReference type="NCBI Taxonomy" id="374424"/>
    <lineage>
        <taxon>Bacteria</taxon>
        <taxon>Pseudomonadati</taxon>
        <taxon>Pseudomonadota</taxon>
        <taxon>Alphaproteobacteria</taxon>
        <taxon>Hyphomicrobiales</taxon>
        <taxon>Methylobacteriaceae</taxon>
        <taxon>Methylobacterium</taxon>
    </lineage>
</organism>
<accession>A0AA37HRA5</accession>
<comment type="caution">
    <text evidence="2">The sequence shown here is derived from an EMBL/GenBank/DDBJ whole genome shotgun (WGS) entry which is preliminary data.</text>
</comment>
<proteinExistence type="predicted"/>
<sequence length="142" mass="15166">MRCVILVLAALAPSTALAAELWPTFDGSWQWALTEPVPGGLRRFGYVDAEPAGPATWKIRVTCGVEDPRTGRVVSRVVGTGTSTRARLPGFGGRFDLKGGRCGTFIITQDDRDPENLALYGEFDEGVPECPRRGVGALSSGD</sequence>
<dbReference type="AlphaFoldDB" id="A0AA37HRA5"/>
<dbReference type="EMBL" id="BPQM01000064">
    <property type="protein sequence ID" value="GJD79528.1"/>
    <property type="molecule type" value="Genomic_DNA"/>
</dbReference>
<evidence type="ECO:0000313" key="2">
    <source>
        <dbReference type="EMBL" id="GJD79528.1"/>
    </source>
</evidence>
<dbReference type="RefSeq" id="WP_238303508.1">
    <property type="nucleotide sequence ID" value="NZ_BPQM01000064.1"/>
</dbReference>
<gene>
    <name evidence="2" type="ORF">NBEOAGPD_2757</name>
</gene>
<evidence type="ECO:0000313" key="3">
    <source>
        <dbReference type="Proteomes" id="UP001055108"/>
    </source>
</evidence>